<sequence length="159" mass="18580">MCLFRTDLLMHFLSHRLVLSGNLLWQKLHSYFHWDRSRWTQILCLCKSDDVLNALGHAWHRSHLNFFSVACTFFMCRFKRYLLPNDAPHTSQILYGLASASFTSLSVLPQTVLCFFSALSDAYALPHSSHARVFLLFLLVCSYLMWSSRTLFTLKFFSQ</sequence>
<accession>A0A8J6HWQ1</accession>
<protein>
    <submittedName>
        <fullName evidence="1">Uncharacterized protein</fullName>
    </submittedName>
</protein>
<gene>
    <name evidence="1" type="ORF">GEV33_000701</name>
</gene>
<evidence type="ECO:0000313" key="1">
    <source>
        <dbReference type="EMBL" id="KAH0822090.1"/>
    </source>
</evidence>
<comment type="caution">
    <text evidence="1">The sequence shown here is derived from an EMBL/GenBank/DDBJ whole genome shotgun (WGS) entry which is preliminary data.</text>
</comment>
<organism evidence="1 2">
    <name type="scientific">Tenebrio molitor</name>
    <name type="common">Yellow mealworm beetle</name>
    <dbReference type="NCBI Taxonomy" id="7067"/>
    <lineage>
        <taxon>Eukaryota</taxon>
        <taxon>Metazoa</taxon>
        <taxon>Ecdysozoa</taxon>
        <taxon>Arthropoda</taxon>
        <taxon>Hexapoda</taxon>
        <taxon>Insecta</taxon>
        <taxon>Pterygota</taxon>
        <taxon>Neoptera</taxon>
        <taxon>Endopterygota</taxon>
        <taxon>Coleoptera</taxon>
        <taxon>Polyphaga</taxon>
        <taxon>Cucujiformia</taxon>
        <taxon>Tenebrionidae</taxon>
        <taxon>Tenebrio</taxon>
    </lineage>
</organism>
<evidence type="ECO:0000313" key="2">
    <source>
        <dbReference type="Proteomes" id="UP000719412"/>
    </source>
</evidence>
<reference evidence="1" key="2">
    <citation type="submission" date="2021-08" db="EMBL/GenBank/DDBJ databases">
        <authorList>
            <person name="Eriksson T."/>
        </authorList>
    </citation>
    <scope>NUCLEOTIDE SEQUENCE</scope>
    <source>
        <strain evidence="1">Stoneville</strain>
        <tissue evidence="1">Whole head</tissue>
    </source>
</reference>
<name>A0A8J6HWQ1_TENMO</name>
<dbReference type="Proteomes" id="UP000719412">
    <property type="component" value="Unassembled WGS sequence"/>
</dbReference>
<keyword evidence="2" id="KW-1185">Reference proteome</keyword>
<reference evidence="1" key="1">
    <citation type="journal article" date="2020" name="J Insects Food Feed">
        <title>The yellow mealworm (Tenebrio molitor) genome: a resource for the emerging insects as food and feed industry.</title>
        <authorList>
            <person name="Eriksson T."/>
            <person name="Andere A."/>
            <person name="Kelstrup H."/>
            <person name="Emery V."/>
            <person name="Picard C."/>
        </authorList>
    </citation>
    <scope>NUCLEOTIDE SEQUENCE</scope>
    <source>
        <strain evidence="1">Stoneville</strain>
        <tissue evidence="1">Whole head</tissue>
    </source>
</reference>
<dbReference type="EMBL" id="JABDTM020004420">
    <property type="protein sequence ID" value="KAH0822090.1"/>
    <property type="molecule type" value="Genomic_DNA"/>
</dbReference>
<proteinExistence type="predicted"/>
<dbReference type="AlphaFoldDB" id="A0A8J6HWQ1"/>